<protein>
    <submittedName>
        <fullName evidence="2">Uncharacterized protein</fullName>
    </submittedName>
</protein>
<name>A0A0F8Y2U6_9ZZZZ</name>
<feature type="transmembrane region" description="Helical" evidence="1">
    <location>
        <begin position="6"/>
        <end position="28"/>
    </location>
</feature>
<gene>
    <name evidence="2" type="ORF">LCGC14_2871970</name>
</gene>
<keyword evidence="1" id="KW-0812">Transmembrane</keyword>
<accession>A0A0F8Y2U6</accession>
<dbReference type="EMBL" id="LAZR01055783">
    <property type="protein sequence ID" value="KKK75613.1"/>
    <property type="molecule type" value="Genomic_DNA"/>
</dbReference>
<evidence type="ECO:0000256" key="1">
    <source>
        <dbReference type="SAM" id="Phobius"/>
    </source>
</evidence>
<proteinExistence type="predicted"/>
<reference evidence="2" key="1">
    <citation type="journal article" date="2015" name="Nature">
        <title>Complex archaea that bridge the gap between prokaryotes and eukaryotes.</title>
        <authorList>
            <person name="Spang A."/>
            <person name="Saw J.H."/>
            <person name="Jorgensen S.L."/>
            <person name="Zaremba-Niedzwiedzka K."/>
            <person name="Martijn J."/>
            <person name="Lind A.E."/>
            <person name="van Eijk R."/>
            <person name="Schleper C."/>
            <person name="Guy L."/>
            <person name="Ettema T.J."/>
        </authorList>
    </citation>
    <scope>NUCLEOTIDE SEQUENCE</scope>
</reference>
<sequence>MTQFVIGLVAVVGAFLLKEGLSGLLALLERRGWKLQAEITDALRIGIQGVWDETVRELKKAAADGKLTTEEKKAARDRAKTLALEAAKGPALKALKALAPKALDAIISLLVQRRKKEVETP</sequence>
<keyword evidence="1" id="KW-0472">Membrane</keyword>
<evidence type="ECO:0000313" key="2">
    <source>
        <dbReference type="EMBL" id="KKK75613.1"/>
    </source>
</evidence>
<keyword evidence="1" id="KW-1133">Transmembrane helix</keyword>
<organism evidence="2">
    <name type="scientific">marine sediment metagenome</name>
    <dbReference type="NCBI Taxonomy" id="412755"/>
    <lineage>
        <taxon>unclassified sequences</taxon>
        <taxon>metagenomes</taxon>
        <taxon>ecological metagenomes</taxon>
    </lineage>
</organism>
<comment type="caution">
    <text evidence="2">The sequence shown here is derived from an EMBL/GenBank/DDBJ whole genome shotgun (WGS) entry which is preliminary data.</text>
</comment>
<dbReference type="AlphaFoldDB" id="A0A0F8Y2U6"/>